<dbReference type="PANTHER" id="PTHR21087:SF16">
    <property type="entry name" value="SHIKIMATE KINASE 1, CHLOROPLASTIC"/>
    <property type="match status" value="1"/>
</dbReference>
<dbReference type="SUPFAM" id="SSF52540">
    <property type="entry name" value="P-loop containing nucleoside triphosphate hydrolases"/>
    <property type="match status" value="1"/>
</dbReference>
<dbReference type="Pfam" id="PF01202">
    <property type="entry name" value="SKI"/>
    <property type="match status" value="1"/>
</dbReference>
<evidence type="ECO:0000256" key="2">
    <source>
        <dbReference type="ARBA" id="ARBA00006997"/>
    </source>
</evidence>
<comment type="similarity">
    <text evidence="2 11">Belongs to the shikimate kinase family.</text>
</comment>
<dbReference type="PANTHER" id="PTHR21087">
    <property type="entry name" value="SHIKIMATE KINASE"/>
    <property type="match status" value="1"/>
</dbReference>
<comment type="pathway">
    <text evidence="1 11">Metabolic intermediate biosynthesis; chorismate biosynthesis; chorismate from D-erythrose 4-phosphate and phosphoenolpyruvate: step 5/7.</text>
</comment>
<dbReference type="EC" id="2.7.1.71" evidence="3 11"/>
<evidence type="ECO:0000256" key="8">
    <source>
        <dbReference type="ARBA" id="ARBA00022840"/>
    </source>
</evidence>
<keyword evidence="11" id="KW-0479">Metal-binding</keyword>
<evidence type="ECO:0000313" key="13">
    <source>
        <dbReference type="Proteomes" id="UP000254343"/>
    </source>
</evidence>
<feature type="binding site" evidence="11">
    <location>
        <position position="38"/>
    </location>
    <ligand>
        <name>Mg(2+)</name>
        <dbReference type="ChEBI" id="CHEBI:18420"/>
    </ligand>
</feature>
<accession>A0A380W4N8</accession>
<evidence type="ECO:0000256" key="9">
    <source>
        <dbReference type="ARBA" id="ARBA00023141"/>
    </source>
</evidence>
<dbReference type="GO" id="GO:0005829">
    <property type="term" value="C:cytosol"/>
    <property type="evidence" value="ECO:0007669"/>
    <property type="project" value="TreeGrafter"/>
</dbReference>
<keyword evidence="11" id="KW-0963">Cytoplasm</keyword>
<feature type="binding site" evidence="11">
    <location>
        <position position="103"/>
    </location>
    <ligand>
        <name>substrate</name>
    </ligand>
</feature>
<dbReference type="UniPathway" id="UPA00053">
    <property type="reaction ID" value="UER00088"/>
</dbReference>
<dbReference type="Gene3D" id="3.40.50.300">
    <property type="entry name" value="P-loop containing nucleotide triphosphate hydrolases"/>
    <property type="match status" value="1"/>
</dbReference>
<comment type="catalytic activity">
    <reaction evidence="10 11">
        <text>shikimate + ATP = 3-phosphoshikimate + ADP + H(+)</text>
        <dbReference type="Rhea" id="RHEA:13121"/>
        <dbReference type="ChEBI" id="CHEBI:15378"/>
        <dbReference type="ChEBI" id="CHEBI:30616"/>
        <dbReference type="ChEBI" id="CHEBI:36208"/>
        <dbReference type="ChEBI" id="CHEBI:145989"/>
        <dbReference type="ChEBI" id="CHEBI:456216"/>
        <dbReference type="EC" id="2.7.1.71"/>
    </reaction>
</comment>
<dbReference type="GO" id="GO:0009423">
    <property type="term" value="P:chorismate biosynthetic process"/>
    <property type="evidence" value="ECO:0007669"/>
    <property type="project" value="UniProtKB-UniRule"/>
</dbReference>
<keyword evidence="8 11" id="KW-0067">ATP-binding</keyword>
<comment type="caution">
    <text evidence="11">Lacks conserved residue(s) required for the propagation of feature annotation.</text>
</comment>
<gene>
    <name evidence="11 12" type="primary">aroK</name>
    <name evidence="12" type="ORF">NCTC12722_00618</name>
</gene>
<feature type="binding site" evidence="11">
    <location>
        <position position="160"/>
    </location>
    <ligand>
        <name>substrate</name>
    </ligand>
</feature>
<comment type="subcellular location">
    <subcellularLocation>
        <location evidence="11">Cytoplasm</location>
    </subcellularLocation>
</comment>
<dbReference type="GO" id="GO:0000287">
    <property type="term" value="F:magnesium ion binding"/>
    <property type="evidence" value="ECO:0007669"/>
    <property type="project" value="UniProtKB-UniRule"/>
</dbReference>
<keyword evidence="5 11" id="KW-0808">Transferase</keyword>
<evidence type="ECO:0000256" key="7">
    <source>
        <dbReference type="ARBA" id="ARBA00022777"/>
    </source>
</evidence>
<dbReference type="InterPro" id="IPR031322">
    <property type="entry name" value="Shikimate/glucono_kinase"/>
</dbReference>
<proteinExistence type="inferred from homology"/>
<organism evidence="12 13">
    <name type="scientific">Afipia felis</name>
    <name type="common">Cat scratch disease bacillus</name>
    <dbReference type="NCBI Taxonomy" id="1035"/>
    <lineage>
        <taxon>Bacteria</taxon>
        <taxon>Pseudomonadati</taxon>
        <taxon>Pseudomonadota</taxon>
        <taxon>Alphaproteobacteria</taxon>
        <taxon>Hyphomicrobiales</taxon>
        <taxon>Nitrobacteraceae</taxon>
        <taxon>Afipia</taxon>
    </lineage>
</organism>
<evidence type="ECO:0000256" key="3">
    <source>
        <dbReference type="ARBA" id="ARBA00012154"/>
    </source>
</evidence>
<dbReference type="InterPro" id="IPR023000">
    <property type="entry name" value="Shikimate_kinase_CS"/>
</dbReference>
<dbReference type="GO" id="GO:0004765">
    <property type="term" value="F:shikimate kinase activity"/>
    <property type="evidence" value="ECO:0007669"/>
    <property type="project" value="UniProtKB-UniRule"/>
</dbReference>
<sequence>MSEILARQGVAQNQIADIVSALGARTIVLVGMMGSGKSTVGRRLAARLRLPFVDADHEIETRHGGMTITEIFATHGEPYFREGEAKVISALLDGGAQVLATGGGAVLREDTRTRIHDKAVSIWLKADGATVLRRVKRRSDRPLLQTEDPAATIERLIAAREPFYSLADISIVSRDVPHDKIVDECIEALHEYLCGNTSVAFANKT</sequence>
<dbReference type="CDD" id="cd00464">
    <property type="entry name" value="SK"/>
    <property type="match status" value="1"/>
</dbReference>
<comment type="cofactor">
    <cofactor evidence="11">
        <name>Mg(2+)</name>
        <dbReference type="ChEBI" id="CHEBI:18420"/>
    </cofactor>
    <text evidence="11">Binds 1 Mg(2+) ion per subunit.</text>
</comment>
<dbReference type="InterPro" id="IPR027417">
    <property type="entry name" value="P-loop_NTPase"/>
</dbReference>
<protein>
    <recommendedName>
        <fullName evidence="3 11">Shikimate kinase</fullName>
        <shortName evidence="11">SK</shortName>
        <ecNumber evidence="3 11">2.7.1.71</ecNumber>
    </recommendedName>
</protein>
<dbReference type="GO" id="GO:0009073">
    <property type="term" value="P:aromatic amino acid family biosynthetic process"/>
    <property type="evidence" value="ECO:0007669"/>
    <property type="project" value="UniProtKB-KW"/>
</dbReference>
<dbReference type="EMBL" id="UIGB01000001">
    <property type="protein sequence ID" value="SUU83453.1"/>
    <property type="molecule type" value="Genomic_DNA"/>
</dbReference>
<keyword evidence="6 11" id="KW-0547">Nucleotide-binding</keyword>
<dbReference type="InterPro" id="IPR000623">
    <property type="entry name" value="Shikimate_kinase/TSH1"/>
</dbReference>
<comment type="subunit">
    <text evidence="11">Monomer.</text>
</comment>
<keyword evidence="7 11" id="KW-0418">Kinase</keyword>
<dbReference type="PRINTS" id="PR01100">
    <property type="entry name" value="SHIKIMTKNASE"/>
</dbReference>
<dbReference type="GO" id="GO:0005524">
    <property type="term" value="F:ATP binding"/>
    <property type="evidence" value="ECO:0007669"/>
    <property type="project" value="UniProtKB-UniRule"/>
</dbReference>
<dbReference type="Proteomes" id="UP000254343">
    <property type="component" value="Unassembled WGS sequence"/>
</dbReference>
<comment type="function">
    <text evidence="11">Catalyzes the specific phosphorylation of the 3-hydroxyl group of shikimic acid using ATP as a cosubstrate.</text>
</comment>
<feature type="binding site" evidence="11">
    <location>
        <position position="56"/>
    </location>
    <ligand>
        <name>substrate</name>
    </ligand>
</feature>
<evidence type="ECO:0000256" key="11">
    <source>
        <dbReference type="HAMAP-Rule" id="MF_00109"/>
    </source>
</evidence>
<evidence type="ECO:0000256" key="4">
    <source>
        <dbReference type="ARBA" id="ARBA00022605"/>
    </source>
</evidence>
<evidence type="ECO:0000256" key="6">
    <source>
        <dbReference type="ARBA" id="ARBA00022741"/>
    </source>
</evidence>
<keyword evidence="4 11" id="KW-0028">Amino-acid biosynthesis</keyword>
<evidence type="ECO:0000256" key="10">
    <source>
        <dbReference type="ARBA" id="ARBA00048567"/>
    </source>
</evidence>
<evidence type="ECO:0000256" key="1">
    <source>
        <dbReference type="ARBA" id="ARBA00004842"/>
    </source>
</evidence>
<feature type="binding site" evidence="11">
    <location>
        <position position="141"/>
    </location>
    <ligand>
        <name>ATP</name>
        <dbReference type="ChEBI" id="CHEBI:30616"/>
    </ligand>
</feature>
<dbReference type="NCBIfam" id="NF010552">
    <property type="entry name" value="PRK13946.1"/>
    <property type="match status" value="1"/>
</dbReference>
<keyword evidence="9 11" id="KW-0057">Aromatic amino acid biosynthesis</keyword>
<feature type="binding site" evidence="11">
    <location>
        <begin position="34"/>
        <end position="39"/>
    </location>
    <ligand>
        <name>ATP</name>
        <dbReference type="ChEBI" id="CHEBI:30616"/>
    </ligand>
</feature>
<dbReference type="HAMAP" id="MF_00109">
    <property type="entry name" value="Shikimate_kinase"/>
    <property type="match status" value="1"/>
</dbReference>
<reference evidence="12 13" key="1">
    <citation type="submission" date="2018-06" db="EMBL/GenBank/DDBJ databases">
        <authorList>
            <consortium name="Pathogen Informatics"/>
            <person name="Doyle S."/>
        </authorList>
    </citation>
    <scope>NUCLEOTIDE SEQUENCE [LARGE SCALE GENOMIC DNA]</scope>
    <source>
        <strain evidence="12 13">NCTC12722</strain>
    </source>
</reference>
<dbReference type="AlphaFoldDB" id="A0A380W4N8"/>
<feature type="binding site" evidence="11">
    <location>
        <position position="81"/>
    </location>
    <ligand>
        <name>substrate</name>
    </ligand>
</feature>
<evidence type="ECO:0000256" key="5">
    <source>
        <dbReference type="ARBA" id="ARBA00022679"/>
    </source>
</evidence>
<evidence type="ECO:0000313" key="12">
    <source>
        <dbReference type="EMBL" id="SUU83453.1"/>
    </source>
</evidence>
<dbReference type="GO" id="GO:0008652">
    <property type="term" value="P:amino acid biosynthetic process"/>
    <property type="evidence" value="ECO:0007669"/>
    <property type="project" value="UniProtKB-KW"/>
</dbReference>
<name>A0A380W4N8_AFIFE</name>
<keyword evidence="11" id="KW-0460">Magnesium</keyword>
<dbReference type="RefSeq" id="WP_002718232.1">
    <property type="nucleotide sequence ID" value="NZ_UFSI01000001.1"/>
</dbReference>
<dbReference type="PROSITE" id="PS01128">
    <property type="entry name" value="SHIKIMATE_KINASE"/>
    <property type="match status" value="1"/>
</dbReference>